<dbReference type="Pfam" id="PF00596">
    <property type="entry name" value="Aldolase_II"/>
    <property type="match status" value="1"/>
</dbReference>
<dbReference type="InterPro" id="IPR036409">
    <property type="entry name" value="Aldolase_II/adducin_N_sf"/>
</dbReference>
<feature type="domain" description="Class II aldolase/adducin N-terminal" evidence="2">
    <location>
        <begin position="17"/>
        <end position="195"/>
    </location>
</feature>
<sequence length="252" mass="28111">MTIQLAVNEAEERKLREDLAACFRLAALDGWDDLLMAHISARIPSEDAYLIQPQMLRFDEVTASRLHLLNRQGQHIRPSDEPTHAFAFPMHLAVYNAIPDAACVFHVHTKAGIAVSMQAQGLLPSNQYALWLGKIAYHDYEGFLWGKHEEEKLAKCFAESRIVILKGHGLIVWGRSIPEAYVLSYCLNRACEAQIASGTGPGGLEPYIPPQEVIDRVPGEAGIITDGNSPFVAMAWRSLQRRLARHAPDYTE</sequence>
<protein>
    <recommendedName>
        <fullName evidence="2">Class II aldolase/adducin N-terminal domain-containing protein</fullName>
    </recommendedName>
</protein>
<dbReference type="Gene3D" id="3.40.225.10">
    <property type="entry name" value="Class II aldolase/adducin N-terminal domain"/>
    <property type="match status" value="1"/>
</dbReference>
<accession>A0A5P2QY83</accession>
<evidence type="ECO:0000256" key="1">
    <source>
        <dbReference type="ARBA" id="ARBA00037961"/>
    </source>
</evidence>
<dbReference type="AlphaFoldDB" id="A0A5P2QY83"/>
<evidence type="ECO:0000313" key="3">
    <source>
        <dbReference type="EMBL" id="QEU09502.1"/>
    </source>
</evidence>
<name>A0A5P2QY83_9RHOB</name>
<organism evidence="3 4">
    <name type="scientific">Paracoccus yeei</name>
    <dbReference type="NCBI Taxonomy" id="147645"/>
    <lineage>
        <taxon>Bacteria</taxon>
        <taxon>Pseudomonadati</taxon>
        <taxon>Pseudomonadota</taxon>
        <taxon>Alphaproteobacteria</taxon>
        <taxon>Rhodobacterales</taxon>
        <taxon>Paracoccaceae</taxon>
        <taxon>Paracoccus</taxon>
    </lineage>
</organism>
<evidence type="ECO:0000259" key="2">
    <source>
        <dbReference type="SMART" id="SM01007"/>
    </source>
</evidence>
<dbReference type="RefSeq" id="WP_150351253.1">
    <property type="nucleotide sequence ID" value="NZ_CP038095.1"/>
</dbReference>
<dbReference type="EMBL" id="CP044081">
    <property type="protein sequence ID" value="QEU09502.1"/>
    <property type="molecule type" value="Genomic_DNA"/>
</dbReference>
<dbReference type="Proteomes" id="UP000324507">
    <property type="component" value="Chromosome"/>
</dbReference>
<dbReference type="GO" id="GO:0005856">
    <property type="term" value="C:cytoskeleton"/>
    <property type="evidence" value="ECO:0007669"/>
    <property type="project" value="TreeGrafter"/>
</dbReference>
<comment type="similarity">
    <text evidence="1">Belongs to the aldolase class II family.</text>
</comment>
<dbReference type="NCBIfam" id="NF005451">
    <property type="entry name" value="PRK07044.1"/>
    <property type="match status" value="1"/>
</dbReference>
<dbReference type="PANTHER" id="PTHR10672:SF3">
    <property type="entry name" value="PROTEIN HU-LI TAI SHAO"/>
    <property type="match status" value="1"/>
</dbReference>
<dbReference type="GO" id="GO:0051015">
    <property type="term" value="F:actin filament binding"/>
    <property type="evidence" value="ECO:0007669"/>
    <property type="project" value="TreeGrafter"/>
</dbReference>
<gene>
    <name evidence="3" type="ORF">FOB51_16670</name>
</gene>
<reference evidence="3 4" key="1">
    <citation type="submission" date="2019-09" db="EMBL/GenBank/DDBJ databases">
        <title>FDA dAtabase for Regulatory Grade micrObial Sequences (FDA-ARGOS): Supporting development and validation of Infectious Disease Dx tests.</title>
        <authorList>
            <person name="Sciortino C."/>
            <person name="Tallon L."/>
            <person name="Sadzewicz L."/>
            <person name="Vavikolanu K."/>
            <person name="Mehta A."/>
            <person name="Aluvathingal J."/>
            <person name="Nadendla S."/>
            <person name="Nandy P."/>
            <person name="Geyer C."/>
            <person name="Yan Y."/>
            <person name="Sichtig H."/>
        </authorList>
    </citation>
    <scope>NUCLEOTIDE SEQUENCE [LARGE SCALE GENOMIC DNA]</scope>
    <source>
        <strain evidence="3 4">FDAARGOS_643</strain>
    </source>
</reference>
<dbReference type="InterPro" id="IPR001303">
    <property type="entry name" value="Aldolase_II/adducin_N"/>
</dbReference>
<dbReference type="SMART" id="SM01007">
    <property type="entry name" value="Aldolase_II"/>
    <property type="match status" value="1"/>
</dbReference>
<dbReference type="InterPro" id="IPR051017">
    <property type="entry name" value="Aldolase-II_Adducin_sf"/>
</dbReference>
<proteinExistence type="inferred from homology"/>
<dbReference type="PANTHER" id="PTHR10672">
    <property type="entry name" value="ADDUCIN"/>
    <property type="match status" value="1"/>
</dbReference>
<evidence type="ECO:0000313" key="4">
    <source>
        <dbReference type="Proteomes" id="UP000324507"/>
    </source>
</evidence>
<dbReference type="SUPFAM" id="SSF53639">
    <property type="entry name" value="AraD/HMP-PK domain-like"/>
    <property type="match status" value="1"/>
</dbReference>